<dbReference type="EC" id="3.6.1.22" evidence="4"/>
<gene>
    <name evidence="12" type="primary">nudC</name>
    <name evidence="12" type="ORF">ROH8110_03221</name>
</gene>
<keyword evidence="7" id="KW-0460">Magnesium</keyword>
<keyword evidence="5" id="KW-0479">Metal-binding</keyword>
<comment type="similarity">
    <text evidence="3">Belongs to the Nudix hydrolase family. NudC subfamily.</text>
</comment>
<keyword evidence="8" id="KW-0520">NAD</keyword>
<name>A0A1X6ZQT1_9RHOB</name>
<comment type="catalytic activity">
    <reaction evidence="9">
        <text>a 5'-end NAD(+)-phospho-ribonucleoside in mRNA + H2O = a 5'-end phospho-adenosine-phospho-ribonucleoside in mRNA + beta-nicotinamide D-ribonucleotide + 2 H(+)</text>
        <dbReference type="Rhea" id="RHEA:60876"/>
        <dbReference type="Rhea" id="RHEA-COMP:15698"/>
        <dbReference type="Rhea" id="RHEA-COMP:15719"/>
        <dbReference type="ChEBI" id="CHEBI:14649"/>
        <dbReference type="ChEBI" id="CHEBI:15377"/>
        <dbReference type="ChEBI" id="CHEBI:15378"/>
        <dbReference type="ChEBI" id="CHEBI:144029"/>
        <dbReference type="ChEBI" id="CHEBI:144051"/>
    </reaction>
    <physiologicalReaction direction="left-to-right" evidence="9">
        <dbReference type="Rhea" id="RHEA:60877"/>
    </physiologicalReaction>
</comment>
<evidence type="ECO:0000259" key="11">
    <source>
        <dbReference type="PROSITE" id="PS51462"/>
    </source>
</evidence>
<evidence type="ECO:0000313" key="12">
    <source>
        <dbReference type="EMBL" id="SLN58359.1"/>
    </source>
</evidence>
<dbReference type="InterPro" id="IPR050241">
    <property type="entry name" value="NAD-cap_RNA_hydrolase_NudC"/>
</dbReference>
<evidence type="ECO:0000256" key="1">
    <source>
        <dbReference type="ARBA" id="ARBA00001946"/>
    </source>
</evidence>
<evidence type="ECO:0000256" key="10">
    <source>
        <dbReference type="RuleBase" id="RU003476"/>
    </source>
</evidence>
<organism evidence="12 13">
    <name type="scientific">Roseovarius halotolerans</name>
    <dbReference type="NCBI Taxonomy" id="505353"/>
    <lineage>
        <taxon>Bacteria</taxon>
        <taxon>Pseudomonadati</taxon>
        <taxon>Pseudomonadota</taxon>
        <taxon>Alphaproteobacteria</taxon>
        <taxon>Rhodobacterales</taxon>
        <taxon>Roseobacteraceae</taxon>
        <taxon>Roseovarius</taxon>
    </lineage>
</organism>
<evidence type="ECO:0000256" key="2">
    <source>
        <dbReference type="ARBA" id="ARBA00001947"/>
    </source>
</evidence>
<dbReference type="CDD" id="cd03429">
    <property type="entry name" value="NUDIX_NADH_pyrophosphatase_Nudt13"/>
    <property type="match status" value="1"/>
</dbReference>
<reference evidence="12 13" key="1">
    <citation type="submission" date="2017-03" db="EMBL/GenBank/DDBJ databases">
        <authorList>
            <person name="Afonso C.L."/>
            <person name="Miller P.J."/>
            <person name="Scott M.A."/>
            <person name="Spackman E."/>
            <person name="Goraichik I."/>
            <person name="Dimitrov K.M."/>
            <person name="Suarez D.L."/>
            <person name="Swayne D.E."/>
        </authorList>
    </citation>
    <scope>NUCLEOTIDE SEQUENCE [LARGE SCALE GENOMIC DNA]</scope>
    <source>
        <strain evidence="12 13">CECT 8110</strain>
    </source>
</reference>
<evidence type="ECO:0000256" key="3">
    <source>
        <dbReference type="ARBA" id="ARBA00009595"/>
    </source>
</evidence>
<dbReference type="GO" id="GO:0110153">
    <property type="term" value="F:RNA NAD-cap (NMN-forming) hydrolase activity"/>
    <property type="evidence" value="ECO:0007669"/>
    <property type="project" value="RHEA"/>
</dbReference>
<dbReference type="Gene3D" id="3.90.79.10">
    <property type="entry name" value="Nucleoside Triphosphate Pyrophosphohydrolase"/>
    <property type="match status" value="1"/>
</dbReference>
<dbReference type="AlphaFoldDB" id="A0A1X6ZQT1"/>
<dbReference type="GO" id="GO:0005829">
    <property type="term" value="C:cytosol"/>
    <property type="evidence" value="ECO:0007669"/>
    <property type="project" value="TreeGrafter"/>
</dbReference>
<evidence type="ECO:0000256" key="8">
    <source>
        <dbReference type="ARBA" id="ARBA00023027"/>
    </source>
</evidence>
<dbReference type="PANTHER" id="PTHR42904:SF6">
    <property type="entry name" value="NAD-CAPPED RNA HYDROLASE NUDT12"/>
    <property type="match status" value="1"/>
</dbReference>
<dbReference type="GO" id="GO:0019677">
    <property type="term" value="P:NAD+ catabolic process"/>
    <property type="evidence" value="ECO:0007669"/>
    <property type="project" value="TreeGrafter"/>
</dbReference>
<dbReference type="InterPro" id="IPR020476">
    <property type="entry name" value="Nudix_hydrolase"/>
</dbReference>
<dbReference type="PANTHER" id="PTHR42904">
    <property type="entry name" value="NUDIX HYDROLASE, NUDC SUBFAMILY"/>
    <property type="match status" value="1"/>
</dbReference>
<dbReference type="EMBL" id="FWFU01000004">
    <property type="protein sequence ID" value="SLN58359.1"/>
    <property type="molecule type" value="Genomic_DNA"/>
</dbReference>
<dbReference type="InterPro" id="IPR015797">
    <property type="entry name" value="NUDIX_hydrolase-like_dom_sf"/>
</dbReference>
<dbReference type="RefSeq" id="WP_085818753.1">
    <property type="nucleotide sequence ID" value="NZ_FWFU01000004.1"/>
</dbReference>
<evidence type="ECO:0000256" key="9">
    <source>
        <dbReference type="ARBA" id="ARBA00023679"/>
    </source>
</evidence>
<proteinExistence type="inferred from homology"/>
<dbReference type="GO" id="GO:0046872">
    <property type="term" value="F:metal ion binding"/>
    <property type="evidence" value="ECO:0007669"/>
    <property type="project" value="UniProtKB-KW"/>
</dbReference>
<dbReference type="Pfam" id="PF00293">
    <property type="entry name" value="NUDIX"/>
    <property type="match status" value="1"/>
</dbReference>
<comment type="cofactor">
    <cofactor evidence="1">
        <name>Mg(2+)</name>
        <dbReference type="ChEBI" id="CHEBI:18420"/>
    </cofactor>
</comment>
<dbReference type="PRINTS" id="PR00502">
    <property type="entry name" value="NUDIXFAMILY"/>
</dbReference>
<dbReference type="Pfam" id="PF09296">
    <property type="entry name" value="NUDIX-like"/>
    <property type="match status" value="1"/>
</dbReference>
<keyword evidence="13" id="KW-1185">Reference proteome</keyword>
<sequence>MRHAETVTFGGSGLDRAAELRGDAATLDDWIAAGKAETLVSWRGKPLVNGLEQGAPGAARLVRLAMDHPVLMQSVAPPVLLGRDAGRLVFIHDISGWVPEGLDDAALGQFVDLSEQRHPDLPEDCVFAELRRVMTWLDVRDAELAATGKAILGWHGTHRFCARCGAESRMEQSGWTRICGACGGQHFPRTDPVVIMLITRGNRVLMGRSHGWPEGMYSLLAGFVEPGETIEAAVRREVLEETGVRVGEVGYLASQPWAFPASLMIGCRGEALSDEIIIDPVEIDDALWLSREDIMQAFAGEHPFLSPARKGAIAHFLLRNWLADTLV</sequence>
<keyword evidence="6 10" id="KW-0378">Hydrolase</keyword>
<comment type="cofactor">
    <cofactor evidence="2">
        <name>Zn(2+)</name>
        <dbReference type="ChEBI" id="CHEBI:29105"/>
    </cofactor>
</comment>
<protein>
    <recommendedName>
        <fullName evidence="4">NAD(+) diphosphatase</fullName>
        <ecNumber evidence="4">3.6.1.22</ecNumber>
    </recommendedName>
</protein>
<evidence type="ECO:0000256" key="6">
    <source>
        <dbReference type="ARBA" id="ARBA00022801"/>
    </source>
</evidence>
<dbReference type="InterPro" id="IPR015375">
    <property type="entry name" value="NADH_PPase-like_N"/>
</dbReference>
<dbReference type="InterPro" id="IPR015376">
    <property type="entry name" value="Znr_NADH_PPase"/>
</dbReference>
<dbReference type="InterPro" id="IPR020084">
    <property type="entry name" value="NUDIX_hydrolase_CS"/>
</dbReference>
<evidence type="ECO:0000256" key="5">
    <source>
        <dbReference type="ARBA" id="ARBA00022723"/>
    </source>
</evidence>
<dbReference type="GO" id="GO:0035529">
    <property type="term" value="F:NADH pyrophosphatase activity"/>
    <property type="evidence" value="ECO:0007669"/>
    <property type="project" value="TreeGrafter"/>
</dbReference>
<dbReference type="Pfam" id="PF09297">
    <property type="entry name" value="Zn_ribbon_NUD"/>
    <property type="match status" value="1"/>
</dbReference>
<dbReference type="GO" id="GO:0006742">
    <property type="term" value="P:NADP+ catabolic process"/>
    <property type="evidence" value="ECO:0007669"/>
    <property type="project" value="TreeGrafter"/>
</dbReference>
<dbReference type="Gene3D" id="3.90.79.20">
    <property type="match status" value="1"/>
</dbReference>
<dbReference type="OrthoDB" id="9791656at2"/>
<evidence type="ECO:0000256" key="4">
    <source>
        <dbReference type="ARBA" id="ARBA00012381"/>
    </source>
</evidence>
<evidence type="ECO:0000256" key="7">
    <source>
        <dbReference type="ARBA" id="ARBA00022842"/>
    </source>
</evidence>
<evidence type="ECO:0000313" key="13">
    <source>
        <dbReference type="Proteomes" id="UP000193207"/>
    </source>
</evidence>
<dbReference type="NCBIfam" id="NF001299">
    <property type="entry name" value="PRK00241.1"/>
    <property type="match status" value="1"/>
</dbReference>
<dbReference type="Proteomes" id="UP000193207">
    <property type="component" value="Unassembled WGS sequence"/>
</dbReference>
<dbReference type="PROSITE" id="PS00893">
    <property type="entry name" value="NUDIX_BOX"/>
    <property type="match status" value="1"/>
</dbReference>
<accession>A0A1X6ZQT1</accession>
<dbReference type="SUPFAM" id="SSF55811">
    <property type="entry name" value="Nudix"/>
    <property type="match status" value="1"/>
</dbReference>
<dbReference type="PROSITE" id="PS51462">
    <property type="entry name" value="NUDIX"/>
    <property type="match status" value="1"/>
</dbReference>
<feature type="domain" description="Nudix hydrolase" evidence="11">
    <location>
        <begin position="188"/>
        <end position="319"/>
    </location>
</feature>
<dbReference type="InterPro" id="IPR000086">
    <property type="entry name" value="NUDIX_hydrolase_dom"/>
</dbReference>
<dbReference type="InterPro" id="IPR049734">
    <property type="entry name" value="NudC-like_C"/>
</dbReference>